<gene>
    <name evidence="4" type="ORF">T190423A01A_90077</name>
</gene>
<dbReference type="Gene3D" id="3.10.620.30">
    <property type="match status" value="1"/>
</dbReference>
<dbReference type="Gene3D" id="2.60.40.3140">
    <property type="match status" value="1"/>
</dbReference>
<dbReference type="Gene3D" id="2.60.120.1130">
    <property type="match status" value="1"/>
</dbReference>
<protein>
    <submittedName>
        <fullName evidence="4">Transglutaminase-like superfamily protein</fullName>
    </submittedName>
</protein>
<evidence type="ECO:0000313" key="5">
    <source>
        <dbReference type="Proteomes" id="UP001497527"/>
    </source>
</evidence>
<dbReference type="Pfam" id="PF01841">
    <property type="entry name" value="Transglut_core"/>
    <property type="match status" value="1"/>
</dbReference>
<name>A0ABP1F8D7_9FLAO</name>
<keyword evidence="1" id="KW-0732">Signal</keyword>
<proteinExistence type="predicted"/>
<sequence length="664" mass="76537">MKKLLILCAILFTVGSTAQEIKFGKVSKQELEETSYLLDATADAAYLFKKRETYFRFDQQREIFLVETEYHDRIKIYTKEGLDYATKKINYYNPKTGKREEIQSLKAYVFNLEDGKVAKTKLSKKDIFTEQLNKYRSQKKITFPNVKEGSIIDFKYRLSSPYGDIKTLNFQYEIPVVQLDYRVKIPEYYIFNKTSKGFYNVPIRESSKRDQISFRGGGNLAHNAKIYKFTQKNIPALKDDEPYSGNLNNYRGGMEFELAGTRFPGSTYKNIATTWKDVCKTIYESPSFGDELKRTNHFKNDLLPLIANVKNDFEKTAMVFQFVKSKIKWNEYHGYSVDEGVKKAYKEGVGNVAEINLNLTSMLRAAGLNANPVLVSTRDHGVPLFPTRDGFNYVITKVNYPSGSYILLDATDPYSFFNTLPFRALNWYGRELLENGFSREVKLVPSKHATENNILNVKIDDLGEAQGMYMRSLDGHVAMFSRQKNNLKKEEDLITAIEEKHNIEIEDFKISNKDNLSKSLTQRLKFTSEDLVEEINGKLYFSSFLFLGSTENPFKSEKRNFPIEFGMPWKDKFSIAISIPNGYTVESYPKELAIGLPDNLGFFKYKALVQGNKIKISAITQLNTNMIAPQYYTEVKEFYKQMVEKQTEKIVLVKSELNSGESKN</sequence>
<feature type="domain" description="Transglutaminase-like" evidence="2">
    <location>
        <begin position="306"/>
        <end position="409"/>
    </location>
</feature>
<feature type="domain" description="DUF3857" evidence="3">
    <location>
        <begin position="66"/>
        <end position="236"/>
    </location>
</feature>
<comment type="caution">
    <text evidence="4">The sequence shown here is derived from an EMBL/GenBank/DDBJ whole genome shotgun (WGS) entry which is preliminary data.</text>
</comment>
<reference evidence="4 5" key="1">
    <citation type="submission" date="2024-05" db="EMBL/GenBank/DDBJ databases">
        <authorList>
            <person name="Duchaud E."/>
        </authorList>
    </citation>
    <scope>NUCLEOTIDE SEQUENCE [LARGE SCALE GENOMIC DNA]</scope>
    <source>
        <strain evidence="4">Ena-SAMPLE-TAB-13-05-2024-13:56:06:370-140308</strain>
    </source>
</reference>
<dbReference type="InterPro" id="IPR002931">
    <property type="entry name" value="Transglutaminase-like"/>
</dbReference>
<evidence type="ECO:0000313" key="4">
    <source>
        <dbReference type="EMBL" id="CAL2104652.1"/>
    </source>
</evidence>
<dbReference type="InterPro" id="IPR024618">
    <property type="entry name" value="DUF3857"/>
</dbReference>
<accession>A0ABP1F8D7</accession>
<evidence type="ECO:0000259" key="2">
    <source>
        <dbReference type="Pfam" id="PF01841"/>
    </source>
</evidence>
<dbReference type="RefSeq" id="WP_348714225.1">
    <property type="nucleotide sequence ID" value="NZ_CAXJIO010000018.1"/>
</dbReference>
<feature type="signal peptide" evidence="1">
    <location>
        <begin position="1"/>
        <end position="18"/>
    </location>
</feature>
<dbReference type="EMBL" id="CAXJIO010000018">
    <property type="protein sequence ID" value="CAL2104652.1"/>
    <property type="molecule type" value="Genomic_DNA"/>
</dbReference>
<evidence type="ECO:0000259" key="3">
    <source>
        <dbReference type="Pfam" id="PF12969"/>
    </source>
</evidence>
<feature type="chain" id="PRO_5046728446" evidence="1">
    <location>
        <begin position="19"/>
        <end position="664"/>
    </location>
</feature>
<evidence type="ECO:0000256" key="1">
    <source>
        <dbReference type="SAM" id="SignalP"/>
    </source>
</evidence>
<organism evidence="4 5">
    <name type="scientific">Tenacibaculum polynesiense</name>
    <dbReference type="NCBI Taxonomy" id="3137857"/>
    <lineage>
        <taxon>Bacteria</taxon>
        <taxon>Pseudomonadati</taxon>
        <taxon>Bacteroidota</taxon>
        <taxon>Flavobacteriia</taxon>
        <taxon>Flavobacteriales</taxon>
        <taxon>Flavobacteriaceae</taxon>
        <taxon>Tenacibaculum</taxon>
    </lineage>
</organism>
<dbReference type="Pfam" id="PF12969">
    <property type="entry name" value="DUF3857"/>
    <property type="match status" value="1"/>
</dbReference>
<dbReference type="Proteomes" id="UP001497527">
    <property type="component" value="Unassembled WGS sequence"/>
</dbReference>
<keyword evidence="5" id="KW-1185">Reference proteome</keyword>